<evidence type="ECO:0000313" key="1">
    <source>
        <dbReference type="EMBL" id="QSX38417.1"/>
    </source>
</evidence>
<proteinExistence type="predicted"/>
<organism evidence="1 2">
    <name type="scientific">Shewanella sedimentimangrovi</name>
    <dbReference type="NCBI Taxonomy" id="2814293"/>
    <lineage>
        <taxon>Bacteria</taxon>
        <taxon>Pseudomonadati</taxon>
        <taxon>Pseudomonadota</taxon>
        <taxon>Gammaproteobacteria</taxon>
        <taxon>Alteromonadales</taxon>
        <taxon>Shewanellaceae</taxon>
        <taxon>Shewanella</taxon>
    </lineage>
</organism>
<gene>
    <name evidence="1" type="ORF">JYB85_06240</name>
</gene>
<dbReference type="EMBL" id="CP071502">
    <property type="protein sequence ID" value="QSX38417.1"/>
    <property type="molecule type" value="Genomic_DNA"/>
</dbReference>
<name>A0ABX7R3L7_9GAMM</name>
<sequence>MRLILILLVLLPFDSHSTSKEELVVGNWKCDSFTIGEEDADIFDVTHTVEYRADGTSTDIHLYKLRGMEAQVWIKVAHTGPWKIQGDLLIEKAELTEILDAAIPELTKSEEMLQALSFEGETFISDIIELTKSKFVTKDHELDELGTCVKI</sequence>
<protein>
    <submittedName>
        <fullName evidence="1">Uncharacterized protein</fullName>
    </submittedName>
</protein>
<dbReference type="RefSeq" id="WP_207381499.1">
    <property type="nucleotide sequence ID" value="NZ_CP071502.1"/>
</dbReference>
<evidence type="ECO:0000313" key="2">
    <source>
        <dbReference type="Proteomes" id="UP000663207"/>
    </source>
</evidence>
<reference evidence="1 2" key="1">
    <citation type="submission" date="2021-03" db="EMBL/GenBank/DDBJ databases">
        <title>Novel species identification of genus Shewanella.</title>
        <authorList>
            <person name="Liu G."/>
            <person name="Zhang Q."/>
        </authorList>
    </citation>
    <scope>NUCLEOTIDE SEQUENCE [LARGE SCALE GENOMIC DNA]</scope>
    <source>
        <strain evidence="1 2">FJAT-52962</strain>
    </source>
</reference>
<keyword evidence="2" id="KW-1185">Reference proteome</keyword>
<dbReference type="Proteomes" id="UP000663207">
    <property type="component" value="Chromosome"/>
</dbReference>
<accession>A0ABX7R3L7</accession>